<dbReference type="SUPFAM" id="SSF52047">
    <property type="entry name" value="RNI-like"/>
    <property type="match status" value="1"/>
</dbReference>
<dbReference type="InterPro" id="IPR032675">
    <property type="entry name" value="LRR_dom_sf"/>
</dbReference>
<comment type="caution">
    <text evidence="1">The sequence shown here is derived from an EMBL/GenBank/DDBJ whole genome shotgun (WGS) entry which is preliminary data.</text>
</comment>
<dbReference type="Gene3D" id="3.80.10.10">
    <property type="entry name" value="Ribonuclease Inhibitor"/>
    <property type="match status" value="1"/>
</dbReference>
<gene>
    <name evidence="1" type="ORF">BDK92_6617</name>
</gene>
<proteinExistence type="predicted"/>
<dbReference type="Proteomes" id="UP000277671">
    <property type="component" value="Unassembled WGS sequence"/>
</dbReference>
<protein>
    <recommendedName>
        <fullName evidence="3">Leucine rich repeat (LRR) protein</fullName>
    </recommendedName>
</protein>
<sequence>MATLEDPAGRRAVNLFQDSRYEYLYPPTGEGIYCVGNAAECDHLTYDGTAVRIPWAGAPGPDELSRIRSLQLLPTVAQLARGSLPTFLPRLPAVRSVSMPSGLLPRLDVGNAPPGLAMLMVVDKADAPAPRTKIELDAVLPDLRGLMFLAPAAKPNLMDFVDPLPSALEFLHLEANGRLATLEQLRALERLRHLELVRVRAFDVFDHIRSPLRVLEIGGARQGFPIERLATVASLRSVRLNGVYTEIDCAIFRDLPELVELDVLNCNRVGNVEALLDCPKLTSVRLLNCKRPFDTRTRAMFRDRGFARLDIDFA</sequence>
<evidence type="ECO:0000313" key="1">
    <source>
        <dbReference type="EMBL" id="RKR92183.1"/>
    </source>
</evidence>
<dbReference type="AlphaFoldDB" id="A0A495JT82"/>
<evidence type="ECO:0000313" key="2">
    <source>
        <dbReference type="Proteomes" id="UP000277671"/>
    </source>
</evidence>
<dbReference type="EMBL" id="RBKT01000001">
    <property type="protein sequence ID" value="RKR92183.1"/>
    <property type="molecule type" value="Genomic_DNA"/>
</dbReference>
<name>A0A495JT82_9ACTN</name>
<keyword evidence="2" id="KW-1185">Reference proteome</keyword>
<organism evidence="1 2">
    <name type="scientific">Micromonospora pisi</name>
    <dbReference type="NCBI Taxonomy" id="589240"/>
    <lineage>
        <taxon>Bacteria</taxon>
        <taxon>Bacillati</taxon>
        <taxon>Actinomycetota</taxon>
        <taxon>Actinomycetes</taxon>
        <taxon>Micromonosporales</taxon>
        <taxon>Micromonosporaceae</taxon>
        <taxon>Micromonospora</taxon>
    </lineage>
</organism>
<evidence type="ECO:0008006" key="3">
    <source>
        <dbReference type="Google" id="ProtNLM"/>
    </source>
</evidence>
<accession>A0A495JT82</accession>
<reference evidence="1 2" key="1">
    <citation type="submission" date="2018-10" db="EMBL/GenBank/DDBJ databases">
        <title>Sequencing the genomes of 1000 actinobacteria strains.</title>
        <authorList>
            <person name="Klenk H.-P."/>
        </authorList>
    </citation>
    <scope>NUCLEOTIDE SEQUENCE [LARGE SCALE GENOMIC DNA]</scope>
    <source>
        <strain evidence="1 2">DSM 45175</strain>
    </source>
</reference>